<organism evidence="2 4">
    <name type="scientific">Xanthomonas fragariae</name>
    <dbReference type="NCBI Taxonomy" id="48664"/>
    <lineage>
        <taxon>Bacteria</taxon>
        <taxon>Pseudomonadati</taxon>
        <taxon>Pseudomonadota</taxon>
        <taxon>Gammaproteobacteria</taxon>
        <taxon>Lysobacterales</taxon>
        <taxon>Lysobacteraceae</taxon>
        <taxon>Xanthomonas</taxon>
    </lineage>
</organism>
<evidence type="ECO:0000313" key="4">
    <source>
        <dbReference type="Proteomes" id="UP000195953"/>
    </source>
</evidence>
<dbReference type="Proteomes" id="UP000195877">
    <property type="component" value="Chromosome 1"/>
</dbReference>
<name>A0A1Y6GQI4_9XANT</name>
<sequence length="58" mass="5986">MPIPGTGRASLAVSAIVLLAPLKRLLRLVALGTDGLDGAPLQDVEIASLSVVWLPRAL</sequence>
<dbReference type="EMBL" id="LT853882">
    <property type="protein sequence ID" value="SMR00891.1"/>
    <property type="molecule type" value="Genomic_DNA"/>
</dbReference>
<reference evidence="2 4" key="2">
    <citation type="submission" date="2017-05" db="EMBL/GenBank/DDBJ databases">
        <authorList>
            <person name="Song R."/>
            <person name="Chenine A.L."/>
            <person name="Ruprecht R.M."/>
        </authorList>
    </citation>
    <scope>NUCLEOTIDE SEQUENCE [LARGE SCALE GENOMIC DNA]</scope>
    <source>
        <strain evidence="2">PD5205</strain>
    </source>
</reference>
<evidence type="ECO:0000313" key="1">
    <source>
        <dbReference type="EMBL" id="SMR00891.1"/>
    </source>
</evidence>
<reference evidence="1 3" key="1">
    <citation type="submission" date="2017-05" db="EMBL/GenBank/DDBJ databases">
        <authorList>
            <person name="Blom J."/>
        </authorList>
    </citation>
    <scope>NUCLEOTIDE SEQUENCE [LARGE SCALE GENOMIC DNA]</scope>
    <source>
        <strain evidence="1">PD885</strain>
    </source>
</reference>
<gene>
    <name evidence="2" type="ORF">PD5205_00339</name>
    <name evidence="1" type="ORF">PD885_03670</name>
</gene>
<dbReference type="Proteomes" id="UP000195953">
    <property type="component" value="Chromosome 1"/>
</dbReference>
<keyword evidence="3" id="KW-1185">Reference proteome</keyword>
<accession>A0A1Y6GQI4</accession>
<evidence type="ECO:0000313" key="2">
    <source>
        <dbReference type="EMBL" id="SMR01659.1"/>
    </source>
</evidence>
<protein>
    <submittedName>
        <fullName evidence="2">Uncharacterized protein</fullName>
    </submittedName>
</protein>
<proteinExistence type="predicted"/>
<dbReference type="AlphaFoldDB" id="A0A1Y6GQI4"/>
<dbReference type="EMBL" id="LT853885">
    <property type="protein sequence ID" value="SMR01659.1"/>
    <property type="molecule type" value="Genomic_DNA"/>
</dbReference>
<evidence type="ECO:0000313" key="3">
    <source>
        <dbReference type="Proteomes" id="UP000195877"/>
    </source>
</evidence>